<accession>A0ABW1IUL6</accession>
<reference evidence="2" key="1">
    <citation type="journal article" date="2019" name="Int. J. Syst. Evol. Microbiol.">
        <title>The Global Catalogue of Microorganisms (GCM) 10K type strain sequencing project: providing services to taxonomists for standard genome sequencing and annotation.</title>
        <authorList>
            <consortium name="The Broad Institute Genomics Platform"/>
            <consortium name="The Broad Institute Genome Sequencing Center for Infectious Disease"/>
            <person name="Wu L."/>
            <person name="Ma J."/>
        </authorList>
    </citation>
    <scope>NUCLEOTIDE SEQUENCE [LARGE SCALE GENOMIC DNA]</scope>
    <source>
        <strain evidence="2">CCM 8749</strain>
    </source>
</reference>
<gene>
    <name evidence="1" type="ORF">ACFPXP_20345</name>
</gene>
<protein>
    <submittedName>
        <fullName evidence="1">DUF2573 family protein</fullName>
    </submittedName>
</protein>
<dbReference type="Pfam" id="PF10835">
    <property type="entry name" value="DUF2573"/>
    <property type="match status" value="1"/>
</dbReference>
<evidence type="ECO:0000313" key="1">
    <source>
        <dbReference type="EMBL" id="MFC5988761.1"/>
    </source>
</evidence>
<name>A0ABW1IUL6_9BACL</name>
<dbReference type="Proteomes" id="UP001596250">
    <property type="component" value="Unassembled WGS sequence"/>
</dbReference>
<dbReference type="RefSeq" id="WP_379896246.1">
    <property type="nucleotide sequence ID" value="NZ_CBCSCT010000006.1"/>
</dbReference>
<keyword evidence="2" id="KW-1185">Reference proteome</keyword>
<comment type="caution">
    <text evidence="1">The sequence shown here is derived from an EMBL/GenBank/DDBJ whole genome shotgun (WGS) entry which is preliminary data.</text>
</comment>
<proteinExistence type="predicted"/>
<dbReference type="EMBL" id="JBHSQV010000184">
    <property type="protein sequence ID" value="MFC5988761.1"/>
    <property type="molecule type" value="Genomic_DNA"/>
</dbReference>
<dbReference type="InterPro" id="IPR020393">
    <property type="entry name" value="Uncharacterised_YusU"/>
</dbReference>
<organism evidence="1 2">
    <name type="scientific">Marinicrinis lubricantis</name>
    <dbReference type="NCBI Taxonomy" id="2086470"/>
    <lineage>
        <taxon>Bacteria</taxon>
        <taxon>Bacillati</taxon>
        <taxon>Bacillota</taxon>
        <taxon>Bacilli</taxon>
        <taxon>Bacillales</taxon>
        <taxon>Paenibacillaceae</taxon>
    </lineage>
</organism>
<sequence length="80" mass="9439">METSFEEQFEGLLETYCELLTAKQDPETLEKVKIWSLYNHMHKTMPHLTAHWAKEHPEGKQAIRAIFEEIKQLNEAVRKG</sequence>
<evidence type="ECO:0000313" key="2">
    <source>
        <dbReference type="Proteomes" id="UP001596250"/>
    </source>
</evidence>